<dbReference type="Pfam" id="PF00227">
    <property type="entry name" value="Proteasome"/>
    <property type="match status" value="1"/>
</dbReference>
<reference evidence="3 4" key="3">
    <citation type="journal article" date="2016" name="Sci. Rep.">
        <title>Genome-wide diversity and gene expression profiling of Babesia microti isolates identify polymorphic genes that mediate host-pathogen interactions.</title>
        <authorList>
            <person name="Silva J.C."/>
            <person name="Cornillot E."/>
            <person name="McCracken C."/>
            <person name="Usmani-Brown S."/>
            <person name="Dwivedi A."/>
            <person name="Ifeonu O.O."/>
            <person name="Crabtree J."/>
            <person name="Gotia H.T."/>
            <person name="Virji A.Z."/>
            <person name="Reynes C."/>
            <person name="Colinge J."/>
            <person name="Kumar V."/>
            <person name="Lawres L."/>
            <person name="Pazzi J.E."/>
            <person name="Pablo J.V."/>
            <person name="Hung C."/>
            <person name="Brancato J."/>
            <person name="Kumari P."/>
            <person name="Orvis J."/>
            <person name="Tretina K."/>
            <person name="Chibucos M."/>
            <person name="Ott S."/>
            <person name="Sadzewicz L."/>
            <person name="Sengamalay N."/>
            <person name="Shetty A.C."/>
            <person name="Su Q."/>
            <person name="Tallon L."/>
            <person name="Fraser C.M."/>
            <person name="Frutos R."/>
            <person name="Molina D.M."/>
            <person name="Krause P.J."/>
            <person name="Ben Mamoun C."/>
        </authorList>
    </citation>
    <scope>NUCLEOTIDE SEQUENCE [LARGE SCALE GENOMIC DNA]</scope>
    <source>
        <strain evidence="3 4">RI</strain>
    </source>
</reference>
<feature type="domain" description="Proteasome alpha-type subunits" evidence="2">
    <location>
        <begin position="8"/>
        <end position="30"/>
    </location>
</feature>
<dbReference type="InterPro" id="IPR029055">
    <property type="entry name" value="Ntn_hydrolases_N"/>
</dbReference>
<dbReference type="OrthoDB" id="431557at2759"/>
<dbReference type="Pfam" id="PF10584">
    <property type="entry name" value="Proteasome_A_N"/>
    <property type="match status" value="1"/>
</dbReference>
<protein>
    <submittedName>
        <fullName evidence="3">20S proteasome subunit alpha 7</fullName>
        <ecNumber evidence="3">3.4.25.1</ecNumber>
    </submittedName>
</protein>
<dbReference type="GO" id="GO:0019773">
    <property type="term" value="C:proteasome core complex, alpha-subunit complex"/>
    <property type="evidence" value="ECO:0007669"/>
    <property type="project" value="InterPro"/>
</dbReference>
<accession>A0A1R4ABW5</accession>
<keyword evidence="4" id="KW-1185">Reference proteome</keyword>
<proteinExistence type="predicted"/>
<dbReference type="SUPFAM" id="SSF56235">
    <property type="entry name" value="N-terminal nucleophile aminohydrolases (Ntn hydrolases)"/>
    <property type="match status" value="1"/>
</dbReference>
<dbReference type="InterPro" id="IPR000426">
    <property type="entry name" value="Proteasome_asu_N"/>
</dbReference>
<reference evidence="3 4" key="2">
    <citation type="journal article" date="2013" name="PLoS ONE">
        <title>Whole genome mapping and re-organization of the nuclear and mitochondrial genomes of Babesia microti isolates.</title>
        <authorList>
            <person name="Cornillot E."/>
            <person name="Dassouli A."/>
            <person name="Garg A."/>
            <person name="Pachikara N."/>
            <person name="Randazzo S."/>
            <person name="Depoix D."/>
            <person name="Carcy B."/>
            <person name="Delbecq S."/>
            <person name="Frutos R."/>
            <person name="Silva J.C."/>
            <person name="Sutton R."/>
            <person name="Krause P.J."/>
            <person name="Mamoun C.B."/>
        </authorList>
    </citation>
    <scope>NUCLEOTIDE SEQUENCE [LARGE SCALE GENOMIC DNA]</scope>
    <source>
        <strain evidence="3 4">RI</strain>
    </source>
</reference>
<dbReference type="GO" id="GO:0006511">
    <property type="term" value="P:ubiquitin-dependent protein catabolic process"/>
    <property type="evidence" value="ECO:0007669"/>
    <property type="project" value="InterPro"/>
</dbReference>
<sequence length="243" mass="26939">MAGNASGYDLSVATFSPDGRVFQVEYAGKAVDSSPTVAAAICSDGIVFVADSYPNSKTLANCPWRIFSVGENIGMLVAGYLPDGKELVRRARSEYIAYKKHYGLDIPIKILVERLALYVHAYTVYWHVRPFGSSFLLAGKDLSGLQLYSVDLSGAFYKYQGTSLGKGKQNVKSELEKLDLSSICCKELSIELCRMIIQSREETRDNPKIQLAWIKENDFEYLSQELIDEATEAAQATIDMAED</sequence>
<reference evidence="3 4" key="1">
    <citation type="journal article" date="2012" name="Nucleic Acids Res.">
        <title>Sequencing of the smallest Apicomplexan genome from the human pathogen Babesia microti.</title>
        <authorList>
            <person name="Cornillot E."/>
            <person name="Hadj-Kaddour K."/>
            <person name="Dassouli A."/>
            <person name="Noel B."/>
            <person name="Ranwez V."/>
            <person name="Vacherie B."/>
            <person name="Augagneur Y."/>
            <person name="Bres V."/>
            <person name="Duclos A."/>
            <person name="Randazzo S."/>
            <person name="Carcy B."/>
            <person name="Debierre-Grockiego F."/>
            <person name="Delbecq S."/>
            <person name="Moubri-Menage K."/>
            <person name="Shams-Eldin H."/>
            <person name="Usmani-Brown S."/>
            <person name="Bringaud F."/>
            <person name="Wincker P."/>
            <person name="Vivares C.P."/>
            <person name="Schwarz R.T."/>
            <person name="Schetters T.P."/>
            <person name="Krause P.J."/>
            <person name="Gorenflot A."/>
            <person name="Berry V."/>
            <person name="Barbe V."/>
            <person name="Ben Mamoun C."/>
        </authorList>
    </citation>
    <scope>NUCLEOTIDE SEQUENCE [LARGE SCALE GENOMIC DNA]</scope>
    <source>
        <strain evidence="3 4">RI</strain>
    </source>
</reference>
<evidence type="ECO:0000313" key="3">
    <source>
        <dbReference type="EMBL" id="SJK86502.1"/>
    </source>
</evidence>
<keyword evidence="3" id="KW-0378">Hydrolase</keyword>
<dbReference type="EC" id="3.4.25.1" evidence="3"/>
<name>A0A1R4ABW5_BABMR</name>
<dbReference type="Gene3D" id="3.60.20.10">
    <property type="entry name" value="Glutamine Phosphoribosylpyrophosphate, subunit 1, domain 1"/>
    <property type="match status" value="1"/>
</dbReference>
<dbReference type="AlphaFoldDB" id="A0A1R4ABW5"/>
<dbReference type="SMART" id="SM00948">
    <property type="entry name" value="Proteasome_A_N"/>
    <property type="match status" value="1"/>
</dbReference>
<dbReference type="InterPro" id="IPR050115">
    <property type="entry name" value="Proteasome_alpha"/>
</dbReference>
<dbReference type="Proteomes" id="UP000002899">
    <property type="component" value="Chromosome III"/>
</dbReference>
<dbReference type="PANTHER" id="PTHR11599">
    <property type="entry name" value="PROTEASOME SUBUNIT ALPHA/BETA"/>
    <property type="match status" value="1"/>
</dbReference>
<organism evidence="3 4">
    <name type="scientific">Babesia microti (strain RI)</name>
    <dbReference type="NCBI Taxonomy" id="1133968"/>
    <lineage>
        <taxon>Eukaryota</taxon>
        <taxon>Sar</taxon>
        <taxon>Alveolata</taxon>
        <taxon>Apicomplexa</taxon>
        <taxon>Aconoidasida</taxon>
        <taxon>Piroplasmida</taxon>
        <taxon>Babesiidae</taxon>
        <taxon>Babesia</taxon>
    </lineage>
</organism>
<dbReference type="GeneID" id="24425197"/>
<evidence type="ECO:0000259" key="2">
    <source>
        <dbReference type="SMART" id="SM00948"/>
    </source>
</evidence>
<evidence type="ECO:0000313" key="4">
    <source>
        <dbReference type="Proteomes" id="UP000002899"/>
    </source>
</evidence>
<gene>
    <name evidence="3" type="ORF">BMR1_03g02775</name>
</gene>
<dbReference type="RefSeq" id="XP_021338656.1">
    <property type="nucleotide sequence ID" value="XM_021482100.1"/>
</dbReference>
<dbReference type="GO" id="GO:0016787">
    <property type="term" value="F:hydrolase activity"/>
    <property type="evidence" value="ECO:0007669"/>
    <property type="project" value="UniProtKB-KW"/>
</dbReference>
<evidence type="ECO:0000256" key="1">
    <source>
        <dbReference type="ARBA" id="ARBA00022942"/>
    </source>
</evidence>
<dbReference type="KEGG" id="bmic:BMR1_03g02775"/>
<dbReference type="InterPro" id="IPR001353">
    <property type="entry name" value="Proteasome_sua/b"/>
</dbReference>
<dbReference type="EMBL" id="LN871598">
    <property type="protein sequence ID" value="SJK86502.1"/>
    <property type="molecule type" value="Genomic_DNA"/>
</dbReference>
<keyword evidence="1 3" id="KW-0647">Proteasome</keyword>
<dbReference type="VEuPathDB" id="PiroplasmaDB:BMR1_03g02775"/>